<dbReference type="STRING" id="551996.SAMN05192573_10569"/>
<dbReference type="UniPathway" id="UPA00558">
    <property type="reaction ID" value="UER00616"/>
</dbReference>
<organism evidence="14 15">
    <name type="scientific">Mucilaginibacter gossypii</name>
    <dbReference type="NCBI Taxonomy" id="551996"/>
    <lineage>
        <taxon>Bacteria</taxon>
        <taxon>Pseudomonadati</taxon>
        <taxon>Bacteroidota</taxon>
        <taxon>Sphingobacteriia</taxon>
        <taxon>Sphingobacteriales</taxon>
        <taxon>Sphingobacteriaceae</taxon>
        <taxon>Mucilaginibacter</taxon>
    </lineage>
</organism>
<feature type="modified residue" description="Pyruvic acid (Ser); by autocatalysis" evidence="11">
    <location>
        <position position="188"/>
    </location>
</feature>
<dbReference type="GO" id="GO:0006646">
    <property type="term" value="P:phosphatidylethanolamine biosynthetic process"/>
    <property type="evidence" value="ECO:0007669"/>
    <property type="project" value="UniProtKB-UniRule"/>
</dbReference>
<evidence type="ECO:0000313" key="14">
    <source>
        <dbReference type="EMBL" id="SDG83846.1"/>
    </source>
</evidence>
<dbReference type="EMBL" id="FNCG01000005">
    <property type="protein sequence ID" value="SDG83846.1"/>
    <property type="molecule type" value="Genomic_DNA"/>
</dbReference>
<keyword evidence="1 11" id="KW-1003">Cell membrane</keyword>
<evidence type="ECO:0000256" key="4">
    <source>
        <dbReference type="ARBA" id="ARBA00023098"/>
    </source>
</evidence>
<keyword evidence="13" id="KW-1133">Transmembrane helix</keyword>
<feature type="chain" id="PRO_5023425988" description="Phosphatidylserine decarboxylase beta chain" evidence="11">
    <location>
        <begin position="1"/>
        <end position="187"/>
    </location>
</feature>
<comment type="subunit">
    <text evidence="11">Heterodimer of a large membrane-associated beta subunit and a small pyruvoyl-containing alpha subunit.</text>
</comment>
<feature type="transmembrane region" description="Helical" evidence="13">
    <location>
        <begin position="7"/>
        <end position="29"/>
    </location>
</feature>
<comment type="similarity">
    <text evidence="11">Belongs to the phosphatidylserine decarboxylase family. PSD-A subfamily.</text>
</comment>
<comment type="pathway">
    <text evidence="11">Phospholipid metabolism; phosphatidylethanolamine biosynthesis; phosphatidylethanolamine from CDP-diacylglycerol: step 2/2.</text>
</comment>
<feature type="chain" id="PRO_5023425987" description="Phosphatidylserine decarboxylase alpha chain" evidence="11">
    <location>
        <begin position="188"/>
        <end position="309"/>
    </location>
</feature>
<evidence type="ECO:0000256" key="12">
    <source>
        <dbReference type="SAM" id="MobiDB-lite"/>
    </source>
</evidence>
<evidence type="ECO:0000256" key="11">
    <source>
        <dbReference type="HAMAP-Rule" id="MF_00664"/>
    </source>
</evidence>
<keyword evidence="3 11" id="KW-0210">Decarboxylase</keyword>
<dbReference type="GO" id="GO:0005886">
    <property type="term" value="C:plasma membrane"/>
    <property type="evidence" value="ECO:0007669"/>
    <property type="project" value="UniProtKB-SubCell"/>
</dbReference>
<dbReference type="HAMAP" id="MF_00664">
    <property type="entry name" value="PS_decarb_PSD_A"/>
    <property type="match status" value="1"/>
</dbReference>
<dbReference type="InterPro" id="IPR003817">
    <property type="entry name" value="PS_Dcarbxylase"/>
</dbReference>
<reference evidence="15" key="1">
    <citation type="submission" date="2016-10" db="EMBL/GenBank/DDBJ databases">
        <authorList>
            <person name="Varghese N."/>
            <person name="Submissions S."/>
        </authorList>
    </citation>
    <scope>NUCLEOTIDE SEQUENCE [LARGE SCALE GENOMIC DNA]</scope>
    <source>
        <strain evidence="15">Gh-67</strain>
    </source>
</reference>
<comment type="cofactor">
    <cofactor evidence="11">
        <name>pyruvate</name>
        <dbReference type="ChEBI" id="CHEBI:15361"/>
    </cofactor>
    <text evidence="11">Binds 1 pyruvoyl group covalently per subunit.</text>
</comment>
<keyword evidence="4 11" id="KW-0443">Lipid metabolism</keyword>
<proteinExistence type="inferred from homology"/>
<keyword evidence="9 11" id="KW-1208">Phospholipid metabolism</keyword>
<evidence type="ECO:0000256" key="1">
    <source>
        <dbReference type="ARBA" id="ARBA00022475"/>
    </source>
</evidence>
<keyword evidence="10 11" id="KW-0670">Pyruvate</keyword>
<sequence length="309" mass="34051">MTIHKEGYTSLAITILFIFVLNALIQFYMPTAHTLKWIVYIFSGALFLIILQFFRSPFFDIETAENTILCPADGKVVVIEETEETEFLKDKRIQLSVFMSPVNVHVNRNPIAGVVSYFKYHKGKYLVAWHPKSSTENERTTIAIENSKGVTVLFRQIAGALARRIVWYVKEGDVVDQGQQFGFIKFGSRVDVFLPLGTKILVNIGDVVKGGRTILAELVDAEPLKEVAKPDAIVVPEPPAAPVEPAILVEETPTMNSITPAPSLVVDHPETAENPAVEESGAEKPVKKKTASKAKKVDSGDAAQEADSE</sequence>
<keyword evidence="7 11" id="KW-0594">Phospholipid biosynthesis</keyword>
<keyword evidence="6 11" id="KW-0865">Zymogen</keyword>
<evidence type="ECO:0000256" key="9">
    <source>
        <dbReference type="ARBA" id="ARBA00023264"/>
    </source>
</evidence>
<name>A0A1G7XIB5_9SPHI</name>
<keyword evidence="15" id="KW-1185">Reference proteome</keyword>
<keyword evidence="2 11" id="KW-0444">Lipid biosynthesis</keyword>
<evidence type="ECO:0000256" key="7">
    <source>
        <dbReference type="ARBA" id="ARBA00023209"/>
    </source>
</evidence>
<keyword evidence="13" id="KW-0812">Transmembrane</keyword>
<accession>A0A1G7XIB5</accession>
<evidence type="ECO:0000256" key="10">
    <source>
        <dbReference type="ARBA" id="ARBA00023317"/>
    </source>
</evidence>
<dbReference type="NCBIfam" id="NF003678">
    <property type="entry name" value="PRK05305.1-2"/>
    <property type="match status" value="1"/>
</dbReference>
<evidence type="ECO:0000256" key="6">
    <source>
        <dbReference type="ARBA" id="ARBA00023145"/>
    </source>
</evidence>
<dbReference type="AlphaFoldDB" id="A0A1G7XIB5"/>
<dbReference type="GO" id="GO:0004609">
    <property type="term" value="F:phosphatidylserine decarboxylase activity"/>
    <property type="evidence" value="ECO:0007669"/>
    <property type="project" value="UniProtKB-UniRule"/>
</dbReference>
<evidence type="ECO:0000256" key="13">
    <source>
        <dbReference type="SAM" id="Phobius"/>
    </source>
</evidence>
<feature type="transmembrane region" description="Helical" evidence="13">
    <location>
        <begin position="35"/>
        <end position="54"/>
    </location>
</feature>
<evidence type="ECO:0000313" key="15">
    <source>
        <dbReference type="Proteomes" id="UP000199705"/>
    </source>
</evidence>
<dbReference type="EC" id="4.1.1.65" evidence="11"/>
<feature type="active site" description="Schiff-base intermediate with substrate; via pyruvic acid" evidence="11">
    <location>
        <position position="188"/>
    </location>
</feature>
<comment type="catalytic activity">
    <reaction evidence="11">
        <text>a 1,2-diacyl-sn-glycero-3-phospho-L-serine + H(+) = a 1,2-diacyl-sn-glycero-3-phosphoethanolamine + CO2</text>
        <dbReference type="Rhea" id="RHEA:20828"/>
        <dbReference type="ChEBI" id="CHEBI:15378"/>
        <dbReference type="ChEBI" id="CHEBI:16526"/>
        <dbReference type="ChEBI" id="CHEBI:57262"/>
        <dbReference type="ChEBI" id="CHEBI:64612"/>
        <dbReference type="EC" id="4.1.1.65"/>
    </reaction>
</comment>
<evidence type="ECO:0000256" key="5">
    <source>
        <dbReference type="ARBA" id="ARBA00023136"/>
    </source>
</evidence>
<comment type="function">
    <text evidence="11">Catalyzes the formation of phosphatidylethanolamine (PtdEtn) from phosphatidylserine (PtdSer).</text>
</comment>
<comment type="PTM">
    <text evidence="11">Is synthesized initially as an inactive proenzyme. Formation of the active enzyme involves a self-maturation process in which the active site pyruvoyl group is generated from an internal serine residue via an autocatalytic post-translational modification. Two non-identical subunits are generated from the proenzyme in this reaction, and the pyruvate is formed at the N-terminus of the alpha chain, which is derived from the carboxyl end of the proenzyme. The post-translation cleavage follows an unusual pathway, termed non-hydrolytic serinolysis, in which the side chain hydroxyl group of the serine supplies its oxygen atom to form the C-terminus of the beta chain, while the remainder of the serine residue undergoes an oxidative deamination to produce ammonia and the pyruvoyl prosthetic group on the alpha chain.</text>
</comment>
<dbReference type="NCBIfam" id="NF003685">
    <property type="entry name" value="PRK05305.2-5"/>
    <property type="match status" value="1"/>
</dbReference>
<dbReference type="Proteomes" id="UP000199705">
    <property type="component" value="Unassembled WGS sequence"/>
</dbReference>
<dbReference type="InterPro" id="IPR033175">
    <property type="entry name" value="PSD-A"/>
</dbReference>
<dbReference type="Pfam" id="PF02666">
    <property type="entry name" value="PS_Dcarbxylase"/>
    <property type="match status" value="1"/>
</dbReference>
<evidence type="ECO:0000256" key="8">
    <source>
        <dbReference type="ARBA" id="ARBA00023239"/>
    </source>
</evidence>
<evidence type="ECO:0000256" key="3">
    <source>
        <dbReference type="ARBA" id="ARBA00022793"/>
    </source>
</evidence>
<keyword evidence="5 11" id="KW-0472">Membrane</keyword>
<gene>
    <name evidence="11" type="primary">psd</name>
    <name evidence="14" type="ORF">SAMN05192573_10569</name>
</gene>
<comment type="subcellular location">
    <subcellularLocation>
        <location evidence="11">Cell membrane</location>
        <topology evidence="11">Peripheral membrane protein</topology>
    </subcellularLocation>
</comment>
<protein>
    <recommendedName>
        <fullName evidence="11">Phosphatidylserine decarboxylase proenzyme</fullName>
        <ecNumber evidence="11">4.1.1.65</ecNumber>
    </recommendedName>
    <component>
        <recommendedName>
            <fullName evidence="11">Phosphatidylserine decarboxylase alpha chain</fullName>
        </recommendedName>
    </component>
    <component>
        <recommendedName>
            <fullName evidence="11">Phosphatidylserine decarboxylase beta chain</fullName>
        </recommendedName>
    </component>
</protein>
<feature type="region of interest" description="Disordered" evidence="12">
    <location>
        <begin position="258"/>
        <end position="309"/>
    </location>
</feature>
<keyword evidence="8 11" id="KW-0456">Lyase</keyword>
<dbReference type="PANTHER" id="PTHR35809:SF1">
    <property type="entry name" value="ARCHAETIDYLSERINE DECARBOXYLASE PROENZYME-RELATED"/>
    <property type="match status" value="1"/>
</dbReference>
<dbReference type="PANTHER" id="PTHR35809">
    <property type="entry name" value="ARCHAETIDYLSERINE DECARBOXYLASE PROENZYME-RELATED"/>
    <property type="match status" value="1"/>
</dbReference>
<evidence type="ECO:0000256" key="2">
    <source>
        <dbReference type="ARBA" id="ARBA00022516"/>
    </source>
</evidence>
<feature type="site" description="Cleavage (non-hydrolytic); by autocatalysis" evidence="11">
    <location>
        <begin position="187"/>
        <end position="188"/>
    </location>
</feature>